<dbReference type="GO" id="GO:0006879">
    <property type="term" value="P:intracellular iron ion homeostasis"/>
    <property type="evidence" value="ECO:0007669"/>
    <property type="project" value="TreeGrafter"/>
</dbReference>
<dbReference type="GO" id="GO:0005634">
    <property type="term" value="C:nucleus"/>
    <property type="evidence" value="ECO:0007669"/>
    <property type="project" value="TreeGrafter"/>
</dbReference>
<dbReference type="Pfam" id="PF00462">
    <property type="entry name" value="Glutaredoxin"/>
    <property type="match status" value="1"/>
</dbReference>
<dbReference type="PROSITE" id="PS51352">
    <property type="entry name" value="THIOREDOXIN_2"/>
    <property type="match status" value="1"/>
</dbReference>
<dbReference type="SUPFAM" id="SSF52833">
    <property type="entry name" value="Thioredoxin-like"/>
    <property type="match status" value="2"/>
</dbReference>
<organism evidence="3 4">
    <name type="scientific">Rhizoctonia solani</name>
    <dbReference type="NCBI Taxonomy" id="456999"/>
    <lineage>
        <taxon>Eukaryota</taxon>
        <taxon>Fungi</taxon>
        <taxon>Dikarya</taxon>
        <taxon>Basidiomycota</taxon>
        <taxon>Agaricomycotina</taxon>
        <taxon>Agaricomycetes</taxon>
        <taxon>Cantharellales</taxon>
        <taxon>Ceratobasidiaceae</taxon>
        <taxon>Rhizoctonia</taxon>
    </lineage>
</organism>
<dbReference type="Proteomes" id="UP000663846">
    <property type="component" value="Unassembled WGS sequence"/>
</dbReference>
<dbReference type="CDD" id="cd02984">
    <property type="entry name" value="TRX_PICOT"/>
    <property type="match status" value="1"/>
</dbReference>
<dbReference type="GO" id="GO:0015036">
    <property type="term" value="F:disulfide oxidoreductase activity"/>
    <property type="evidence" value="ECO:0007669"/>
    <property type="project" value="UniProtKB-ARBA"/>
</dbReference>
<feature type="domain" description="Thioredoxin" evidence="2">
    <location>
        <begin position="8"/>
        <end position="113"/>
    </location>
</feature>
<comment type="caution">
    <text evidence="3">The sequence shown here is derived from an EMBL/GenBank/DDBJ whole genome shotgun (WGS) entry which is preliminary data.</text>
</comment>
<dbReference type="InterPro" id="IPR002109">
    <property type="entry name" value="Glutaredoxin"/>
</dbReference>
<dbReference type="Gene3D" id="3.40.30.10">
    <property type="entry name" value="Glutaredoxin"/>
    <property type="match status" value="2"/>
</dbReference>
<reference evidence="3" key="1">
    <citation type="submission" date="2021-01" db="EMBL/GenBank/DDBJ databases">
        <authorList>
            <person name="Kaushik A."/>
        </authorList>
    </citation>
    <scope>NUCLEOTIDE SEQUENCE</scope>
    <source>
        <strain evidence="3">AG1-1C</strain>
    </source>
</reference>
<evidence type="ECO:0000313" key="4">
    <source>
        <dbReference type="Proteomes" id="UP000663846"/>
    </source>
</evidence>
<accession>A0A8H3A6V8</accession>
<dbReference type="FunFam" id="3.40.30.10:FF:000092">
    <property type="entry name" value="Monothiol glutaredoxin"/>
    <property type="match status" value="1"/>
</dbReference>
<evidence type="ECO:0000313" key="3">
    <source>
        <dbReference type="EMBL" id="CAE6410095.1"/>
    </source>
</evidence>
<dbReference type="PANTHER" id="PTHR10293:SF73">
    <property type="entry name" value="GLUTAREDOXIN-3"/>
    <property type="match status" value="1"/>
</dbReference>
<dbReference type="InterPro" id="IPR036249">
    <property type="entry name" value="Thioredoxin-like_sf"/>
</dbReference>
<dbReference type="EMBL" id="CAJMWS010000312">
    <property type="protein sequence ID" value="CAE6410095.1"/>
    <property type="molecule type" value="Genomic_DNA"/>
</dbReference>
<sequence length="264" mass="29969">MPQPENLHVITSPAQFQQLLSADLERISLLNFWAEWAEPCKVMNEVVWELAKKKPQLLILQIEADHQSNEDIAESFNVESVPTFLVLKGHNLLSRIDGADAPALTAAIEAHVHTTPRGLATSEKAPEAPAFTQKEETPEELNQRMRGLMDQSKVVLFMKGTPDAPRCGFSRQTVAILREQNVGFTHFDILTDESVRQGTYLTFPEFTSSLIYRDCSIIRTEGVEQLAYFPADHRQWRTDWRLRCIERVNRERRIPGTGGSIDVT</sequence>
<dbReference type="PANTHER" id="PTHR10293">
    <property type="entry name" value="GLUTAREDOXIN FAMILY MEMBER"/>
    <property type="match status" value="1"/>
</dbReference>
<dbReference type="GO" id="GO:0051537">
    <property type="term" value="F:2 iron, 2 sulfur cluster binding"/>
    <property type="evidence" value="ECO:0007669"/>
    <property type="project" value="TreeGrafter"/>
</dbReference>
<proteinExistence type="predicted"/>
<name>A0A8H3A6V8_9AGAM</name>
<dbReference type="InterPro" id="IPR013766">
    <property type="entry name" value="Thioredoxin_domain"/>
</dbReference>
<dbReference type="GO" id="GO:0005829">
    <property type="term" value="C:cytosol"/>
    <property type="evidence" value="ECO:0007669"/>
    <property type="project" value="TreeGrafter"/>
</dbReference>
<evidence type="ECO:0000259" key="2">
    <source>
        <dbReference type="PROSITE" id="PS51352"/>
    </source>
</evidence>
<dbReference type="AlphaFoldDB" id="A0A8H3A6V8"/>
<dbReference type="Pfam" id="PF00085">
    <property type="entry name" value="Thioredoxin"/>
    <property type="match status" value="1"/>
</dbReference>
<gene>
    <name evidence="3" type="ORF">RDB_LOCUS67958</name>
</gene>
<protein>
    <recommendedName>
        <fullName evidence="2">Thioredoxin domain-containing protein</fullName>
    </recommendedName>
</protein>
<feature type="region of interest" description="Disordered" evidence="1">
    <location>
        <begin position="116"/>
        <end position="139"/>
    </location>
</feature>
<dbReference type="PROSITE" id="PS51354">
    <property type="entry name" value="GLUTAREDOXIN_2"/>
    <property type="match status" value="1"/>
</dbReference>
<dbReference type="InterPro" id="IPR004480">
    <property type="entry name" value="Monothiol_GRX-rel"/>
</dbReference>
<evidence type="ECO:0000256" key="1">
    <source>
        <dbReference type="SAM" id="MobiDB-lite"/>
    </source>
</evidence>